<dbReference type="EMBL" id="LVJN01000020">
    <property type="protein sequence ID" value="OSM01917.1"/>
    <property type="molecule type" value="Genomic_DNA"/>
</dbReference>
<dbReference type="RefSeq" id="WP_085444423.1">
    <property type="nucleotide sequence ID" value="NZ_LVJN01000020.1"/>
</dbReference>
<comment type="caution">
    <text evidence="2">The sequence shown here is derived from an EMBL/GenBank/DDBJ whole genome shotgun (WGS) entry which is preliminary data.</text>
</comment>
<dbReference type="Proteomes" id="UP000194003">
    <property type="component" value="Unassembled WGS sequence"/>
</dbReference>
<feature type="transmembrane region" description="Helical" evidence="1">
    <location>
        <begin position="199"/>
        <end position="225"/>
    </location>
</feature>
<reference evidence="2 3" key="1">
    <citation type="journal article" date="2016" name="BMC Genomics">
        <title>Combined genomic and structural analyses of a cultured magnetotactic bacterium reveals its niche adaptation to a dynamic environment.</title>
        <authorList>
            <person name="Araujo A.C."/>
            <person name="Morillo V."/>
            <person name="Cypriano J."/>
            <person name="Teixeira L.C."/>
            <person name="Leao P."/>
            <person name="Lyra S."/>
            <person name="Almeida L.G."/>
            <person name="Bazylinski D.A."/>
            <person name="Vasconcellos A.T."/>
            <person name="Abreu F."/>
            <person name="Lins U."/>
        </authorList>
    </citation>
    <scope>NUCLEOTIDE SEQUENCE [LARGE SCALE GENOMIC DNA]</scope>
    <source>
        <strain evidence="2 3">IT-1</strain>
    </source>
</reference>
<dbReference type="STRING" id="1434232.MAIT1_01983"/>
<proteinExistence type="predicted"/>
<name>A0A1Y2K2N5_9PROT</name>
<feature type="transmembrane region" description="Helical" evidence="1">
    <location>
        <begin position="70"/>
        <end position="91"/>
    </location>
</feature>
<keyword evidence="1" id="KW-0812">Transmembrane</keyword>
<feature type="transmembrane region" description="Helical" evidence="1">
    <location>
        <begin position="41"/>
        <end position="58"/>
    </location>
</feature>
<feature type="transmembrane region" description="Helical" evidence="1">
    <location>
        <begin position="420"/>
        <end position="441"/>
    </location>
</feature>
<keyword evidence="1" id="KW-1133">Transmembrane helix</keyword>
<keyword evidence="1" id="KW-0472">Membrane</keyword>
<gene>
    <name evidence="2" type="ORF">MAIT1_01983</name>
</gene>
<organism evidence="2 3">
    <name type="scientific">Magnetofaba australis IT-1</name>
    <dbReference type="NCBI Taxonomy" id="1434232"/>
    <lineage>
        <taxon>Bacteria</taxon>
        <taxon>Pseudomonadati</taxon>
        <taxon>Pseudomonadota</taxon>
        <taxon>Magnetococcia</taxon>
        <taxon>Magnetococcales</taxon>
        <taxon>Magnetococcaceae</taxon>
        <taxon>Magnetofaba</taxon>
    </lineage>
</organism>
<dbReference type="OrthoDB" id="7325983at2"/>
<protein>
    <submittedName>
        <fullName evidence="2">Putative O-antigen polymerase</fullName>
    </submittedName>
</protein>
<dbReference type="AlphaFoldDB" id="A0A1Y2K2N5"/>
<evidence type="ECO:0000256" key="1">
    <source>
        <dbReference type="SAM" id="Phobius"/>
    </source>
</evidence>
<evidence type="ECO:0000313" key="2">
    <source>
        <dbReference type="EMBL" id="OSM01917.1"/>
    </source>
</evidence>
<accession>A0A1Y2K2N5</accession>
<evidence type="ECO:0000313" key="3">
    <source>
        <dbReference type="Proteomes" id="UP000194003"/>
    </source>
</evidence>
<feature type="transmembrane region" description="Helical" evidence="1">
    <location>
        <begin position="340"/>
        <end position="361"/>
    </location>
</feature>
<sequence length="636" mass="66870">MNARHAIAASLLLVGLGLGVAAGLAALPLFAVGVLNDTEPVIIAFFAAGGVCWLGLLLRPAPAPLAHPLALAPLALGLWSLLTAPWALFPVTTILGPPQSGEGALWSLCAAGAAAAALALRDHPRLWRGLLLWCAVIAAAQALLSIGNNPHLRHLGLPIEAGALYGYNDYLAYFVPALAALAASHSCARGLAAGLWASAAAALLIAQNGAAIGFSLVLLPAALLLARRAPAAALSPGVHRRWRRMAAAATLLPPLALYGAIHHSELLAAVESLRSRQVLHGVLTASLWDAPWAWLHGHGWGHFADYLARNLDAAGVRLVDTDWRDVAIDQFHSHHRLLEALFAGGLPAAVLSALTLLLIPLCAAPQRLWSATAFALFVAALDGLWFQTPGTVFALALAGIALTRADCAPPRHARLFTRPAVASVITAALALTLLAGAGAAYDSAQRMAALAQRLEAPDARLTAPPPTRAAPVALTRLVARLADAATPPSAAQRAWLRQLDAGDSLPLHIALINVYARLALRPASPAEALTEGEAAHWRRLTLETLDLAPARLDLAAIHLNWLIAQHATQQMTPLLARMAARAPQHPVTLWFEGIRGLDSPLAQTRQQALAALRQSLARGVERYMAVDAQLKRLLAD</sequence>
<keyword evidence="3" id="KW-1185">Reference proteome</keyword>
<feature type="transmembrane region" description="Helical" evidence="1">
    <location>
        <begin position="127"/>
        <end position="147"/>
    </location>
</feature>